<dbReference type="PROSITE" id="PS01241">
    <property type="entry name" value="LINK_1"/>
    <property type="match status" value="1"/>
</dbReference>
<name>A0A6P5AI04_BRABE</name>
<dbReference type="GO" id="GO:0072534">
    <property type="term" value="C:perineuronal net"/>
    <property type="evidence" value="ECO:0007669"/>
    <property type="project" value="TreeGrafter"/>
</dbReference>
<reference evidence="8" key="1">
    <citation type="submission" date="2025-08" db="UniProtKB">
        <authorList>
            <consortium name="RefSeq"/>
        </authorList>
    </citation>
    <scope>IDENTIFICATION</scope>
    <source>
        <tissue evidence="8">Gonad</tissue>
    </source>
</reference>
<feature type="signal peptide" evidence="5">
    <location>
        <begin position="1"/>
        <end position="20"/>
    </location>
</feature>
<evidence type="ECO:0000256" key="3">
    <source>
        <dbReference type="ARBA" id="ARBA00022737"/>
    </source>
</evidence>
<dbReference type="SMART" id="SM00445">
    <property type="entry name" value="LINK"/>
    <property type="match status" value="1"/>
</dbReference>
<dbReference type="GO" id="GO:0010001">
    <property type="term" value="P:glial cell differentiation"/>
    <property type="evidence" value="ECO:0007669"/>
    <property type="project" value="TreeGrafter"/>
</dbReference>
<dbReference type="GeneID" id="109483009"/>
<evidence type="ECO:0000256" key="4">
    <source>
        <dbReference type="ARBA" id="ARBA00023157"/>
    </source>
</evidence>
<evidence type="ECO:0000256" key="1">
    <source>
        <dbReference type="ARBA" id="ARBA00004613"/>
    </source>
</evidence>
<dbReference type="PANTHER" id="PTHR22804">
    <property type="entry name" value="AGGRECAN/VERSICAN PROTEOGLYCAN"/>
    <property type="match status" value="1"/>
</dbReference>
<dbReference type="GO" id="GO:0001501">
    <property type="term" value="P:skeletal system development"/>
    <property type="evidence" value="ECO:0007669"/>
    <property type="project" value="TreeGrafter"/>
</dbReference>
<dbReference type="OrthoDB" id="5359219at2759"/>
<dbReference type="KEGG" id="bbel:109483009"/>
<dbReference type="GO" id="GO:0005615">
    <property type="term" value="C:extracellular space"/>
    <property type="evidence" value="ECO:0007669"/>
    <property type="project" value="TreeGrafter"/>
</dbReference>
<protein>
    <submittedName>
        <fullName evidence="8">Hyaluronan and proteoglycan link protein 3-like</fullName>
    </submittedName>
</protein>
<accession>A0A6P5AI04</accession>
<sequence>MAFSIVNLCLVLGLLNECSGNEKGETSLLARMIDRSVERPADQQLTEQIKSELCSATPKLGRLFHVRSPAGRYKYDLDEARHACAEQGATLASYHQLYEAWQDGLDYCACGWLSDGTARYPTQISRRGCGGVGINDCEWLTQYDAWCFRALSFCD</sequence>
<dbReference type="AlphaFoldDB" id="A0A6P5AI04"/>
<dbReference type="PROSITE" id="PS50963">
    <property type="entry name" value="LINK_2"/>
    <property type="match status" value="1"/>
</dbReference>
<comment type="subcellular location">
    <subcellularLocation>
        <location evidence="1">Secreted</location>
    </subcellularLocation>
</comment>
<dbReference type="InterPro" id="IPR000538">
    <property type="entry name" value="Link_dom"/>
</dbReference>
<dbReference type="GO" id="GO:0005540">
    <property type="term" value="F:hyaluronic acid binding"/>
    <property type="evidence" value="ECO:0007669"/>
    <property type="project" value="InterPro"/>
</dbReference>
<keyword evidence="4" id="KW-1015">Disulfide bond</keyword>
<dbReference type="InterPro" id="IPR016187">
    <property type="entry name" value="CTDL_fold"/>
</dbReference>
<dbReference type="SUPFAM" id="SSF56436">
    <property type="entry name" value="C-type lectin-like"/>
    <property type="match status" value="1"/>
</dbReference>
<dbReference type="PRINTS" id="PR01265">
    <property type="entry name" value="LINKMODULE"/>
</dbReference>
<dbReference type="PANTHER" id="PTHR22804:SF54">
    <property type="match status" value="1"/>
</dbReference>
<dbReference type="Proteomes" id="UP000515135">
    <property type="component" value="Unplaced"/>
</dbReference>
<evidence type="ECO:0000256" key="5">
    <source>
        <dbReference type="SAM" id="SignalP"/>
    </source>
</evidence>
<gene>
    <name evidence="8" type="primary">LOC109483009</name>
</gene>
<feature type="chain" id="PRO_5027559783" evidence="5">
    <location>
        <begin position="21"/>
        <end position="155"/>
    </location>
</feature>
<evidence type="ECO:0000256" key="2">
    <source>
        <dbReference type="ARBA" id="ARBA00022525"/>
    </source>
</evidence>
<keyword evidence="2" id="KW-0964">Secreted</keyword>
<organism evidence="7 8">
    <name type="scientific">Branchiostoma belcheri</name>
    <name type="common">Amphioxus</name>
    <dbReference type="NCBI Taxonomy" id="7741"/>
    <lineage>
        <taxon>Eukaryota</taxon>
        <taxon>Metazoa</taxon>
        <taxon>Chordata</taxon>
        <taxon>Cephalochordata</taxon>
        <taxon>Leptocardii</taxon>
        <taxon>Amphioxiformes</taxon>
        <taxon>Branchiostomatidae</taxon>
        <taxon>Branchiostoma</taxon>
    </lineage>
</organism>
<keyword evidence="3" id="KW-0677">Repeat</keyword>
<dbReference type="InterPro" id="IPR016186">
    <property type="entry name" value="C-type_lectin-like/link_sf"/>
</dbReference>
<keyword evidence="5" id="KW-0732">Signal</keyword>
<keyword evidence="7" id="KW-1185">Reference proteome</keyword>
<dbReference type="FunFam" id="3.10.100.10:FF:000151">
    <property type="match status" value="1"/>
</dbReference>
<proteinExistence type="predicted"/>
<evidence type="ECO:0000313" key="7">
    <source>
        <dbReference type="Proteomes" id="UP000515135"/>
    </source>
</evidence>
<dbReference type="GO" id="GO:0045202">
    <property type="term" value="C:synapse"/>
    <property type="evidence" value="ECO:0007669"/>
    <property type="project" value="TreeGrafter"/>
</dbReference>
<dbReference type="Pfam" id="PF00193">
    <property type="entry name" value="Xlink"/>
    <property type="match status" value="1"/>
</dbReference>
<feature type="domain" description="Link" evidence="6">
    <location>
        <begin position="62"/>
        <end position="149"/>
    </location>
</feature>
<dbReference type="RefSeq" id="XP_019641526.1">
    <property type="nucleotide sequence ID" value="XM_019785967.1"/>
</dbReference>
<evidence type="ECO:0000313" key="8">
    <source>
        <dbReference type="RefSeq" id="XP_019641526.1"/>
    </source>
</evidence>
<dbReference type="GO" id="GO:0002052">
    <property type="term" value="P:positive regulation of neuroblast proliferation"/>
    <property type="evidence" value="ECO:0007669"/>
    <property type="project" value="TreeGrafter"/>
</dbReference>
<dbReference type="GO" id="GO:0007155">
    <property type="term" value="P:cell adhesion"/>
    <property type="evidence" value="ECO:0007669"/>
    <property type="project" value="InterPro"/>
</dbReference>
<evidence type="ECO:0000259" key="6">
    <source>
        <dbReference type="PROSITE" id="PS50963"/>
    </source>
</evidence>
<dbReference type="GO" id="GO:0007417">
    <property type="term" value="P:central nervous system development"/>
    <property type="evidence" value="ECO:0007669"/>
    <property type="project" value="TreeGrafter"/>
</dbReference>
<dbReference type="Gene3D" id="3.10.100.10">
    <property type="entry name" value="Mannose-Binding Protein A, subunit A"/>
    <property type="match status" value="1"/>
</dbReference>
<dbReference type="InterPro" id="IPR050691">
    <property type="entry name" value="Hyaluronan_bind_Proteoglycan"/>
</dbReference>